<protein>
    <recommendedName>
        <fullName evidence="3">MmcQ/YjbR family DNA-binding protein</fullName>
    </recommendedName>
</protein>
<dbReference type="RefSeq" id="WP_284350356.1">
    <property type="nucleotide sequence ID" value="NZ_BRXS01000003.1"/>
</dbReference>
<dbReference type="SUPFAM" id="SSF142906">
    <property type="entry name" value="YjbR-like"/>
    <property type="match status" value="1"/>
</dbReference>
<reference evidence="1" key="1">
    <citation type="submission" date="2022-08" db="EMBL/GenBank/DDBJ databases">
        <title>Draft genome sequencing of Roseisolibacter agri AW1220.</title>
        <authorList>
            <person name="Tobiishi Y."/>
            <person name="Tonouchi A."/>
        </authorList>
    </citation>
    <scope>NUCLEOTIDE SEQUENCE</scope>
    <source>
        <strain evidence="1">AW1220</strain>
    </source>
</reference>
<name>A0AA37Q732_9BACT</name>
<sequence length="128" mass="13505">MSLPALDPQSLAGRLRALALAFPEATEDFPWGERAIKVRTKAFLFLRAEGGAVSFSVKLPHSAADALEMPNVAPTGYGLGKHGWVTVTVDAGRDAPLATYEAWLEESYAAVAPKRLAAARAAQRSAGA</sequence>
<dbReference type="Gene3D" id="3.90.1150.30">
    <property type="match status" value="1"/>
</dbReference>
<accession>A0AA37Q732</accession>
<dbReference type="EMBL" id="BRXS01000003">
    <property type="protein sequence ID" value="GLC25897.1"/>
    <property type="molecule type" value="Genomic_DNA"/>
</dbReference>
<dbReference type="Proteomes" id="UP001161325">
    <property type="component" value="Unassembled WGS sequence"/>
</dbReference>
<proteinExistence type="predicted"/>
<comment type="caution">
    <text evidence="1">The sequence shown here is derived from an EMBL/GenBank/DDBJ whole genome shotgun (WGS) entry which is preliminary data.</text>
</comment>
<dbReference type="InterPro" id="IPR038056">
    <property type="entry name" value="YjbR-like_sf"/>
</dbReference>
<evidence type="ECO:0000313" key="1">
    <source>
        <dbReference type="EMBL" id="GLC25897.1"/>
    </source>
</evidence>
<gene>
    <name evidence="1" type="ORF">rosag_24100</name>
</gene>
<organism evidence="1 2">
    <name type="scientific">Roseisolibacter agri</name>
    <dbReference type="NCBI Taxonomy" id="2014610"/>
    <lineage>
        <taxon>Bacteria</taxon>
        <taxon>Pseudomonadati</taxon>
        <taxon>Gemmatimonadota</taxon>
        <taxon>Gemmatimonadia</taxon>
        <taxon>Gemmatimonadales</taxon>
        <taxon>Gemmatimonadaceae</taxon>
        <taxon>Roseisolibacter</taxon>
    </lineage>
</organism>
<evidence type="ECO:0008006" key="3">
    <source>
        <dbReference type="Google" id="ProtNLM"/>
    </source>
</evidence>
<dbReference type="AlphaFoldDB" id="A0AA37Q732"/>
<keyword evidence="2" id="KW-1185">Reference proteome</keyword>
<evidence type="ECO:0000313" key="2">
    <source>
        <dbReference type="Proteomes" id="UP001161325"/>
    </source>
</evidence>
<dbReference type="Pfam" id="PF04237">
    <property type="entry name" value="YjbR"/>
    <property type="match status" value="1"/>
</dbReference>
<dbReference type="InterPro" id="IPR058532">
    <property type="entry name" value="YjbR/MT2646/Rv2570-like"/>
</dbReference>